<sequence>MCLGASTLVASGEIRKIVHPDGRVEYTNLNDKQRAVHYTNTSKSSTQSVYRYRNNQGVLSFTDQRPVDFAFEVLRFDCFACGVSSPVNWQTTPLNLKAYRDVVKVAANQFGVDEALVRAVIHAESAFREKAVSRAGAQGLMQLMPATAKDLGVSDSFNATQNIHGGTKYLAALLDSYSGDLTLATAAYNAGPGAVRRYNGVPPYAETKAYVERVAILRDRYAKAL</sequence>
<feature type="domain" description="Transglycosylase SLT" evidence="2">
    <location>
        <begin position="103"/>
        <end position="202"/>
    </location>
</feature>
<dbReference type="Pfam" id="PF01464">
    <property type="entry name" value="SLT"/>
    <property type="match status" value="1"/>
</dbReference>
<evidence type="ECO:0000259" key="2">
    <source>
        <dbReference type="Pfam" id="PF01464"/>
    </source>
</evidence>
<evidence type="ECO:0000256" key="1">
    <source>
        <dbReference type="ARBA" id="ARBA00007734"/>
    </source>
</evidence>
<name>A0A7U8GSV4_NEPCE</name>
<evidence type="ECO:0000313" key="3">
    <source>
        <dbReference type="EMBL" id="EAR61738.1"/>
    </source>
</evidence>
<dbReference type="Proteomes" id="UP000002171">
    <property type="component" value="Unassembled WGS sequence"/>
</dbReference>
<dbReference type="Gene3D" id="1.10.530.10">
    <property type="match status" value="1"/>
</dbReference>
<protein>
    <submittedName>
        <fullName evidence="3">Transglycosylase SLT domain protein</fullName>
    </submittedName>
</protein>
<dbReference type="InterPro" id="IPR008258">
    <property type="entry name" value="Transglycosylase_SLT_dom_1"/>
</dbReference>
<gene>
    <name evidence="3" type="ORF">MED92_04047</name>
</gene>
<dbReference type="PANTHER" id="PTHR37423:SF2">
    <property type="entry name" value="MEMBRANE-BOUND LYTIC MUREIN TRANSGLYCOSYLASE C"/>
    <property type="match status" value="1"/>
</dbReference>
<dbReference type="EMBL" id="AAOW01000006">
    <property type="protein sequence ID" value="EAR61738.1"/>
    <property type="molecule type" value="Genomic_DNA"/>
</dbReference>
<comment type="caution">
    <text evidence="3">The sequence shown here is derived from an EMBL/GenBank/DDBJ whole genome shotgun (WGS) entry which is preliminary data.</text>
</comment>
<evidence type="ECO:0000313" key="4">
    <source>
        <dbReference type="Proteomes" id="UP000002171"/>
    </source>
</evidence>
<dbReference type="SUPFAM" id="SSF53955">
    <property type="entry name" value="Lysozyme-like"/>
    <property type="match status" value="1"/>
</dbReference>
<organism evidence="3 4">
    <name type="scientific">Neptuniibacter caesariensis</name>
    <dbReference type="NCBI Taxonomy" id="207954"/>
    <lineage>
        <taxon>Bacteria</taxon>
        <taxon>Pseudomonadati</taxon>
        <taxon>Pseudomonadota</taxon>
        <taxon>Gammaproteobacteria</taxon>
        <taxon>Oceanospirillales</taxon>
        <taxon>Oceanospirillaceae</taxon>
        <taxon>Neptuniibacter</taxon>
    </lineage>
</organism>
<dbReference type="InterPro" id="IPR023346">
    <property type="entry name" value="Lysozyme-like_dom_sf"/>
</dbReference>
<dbReference type="CDD" id="cd00254">
    <property type="entry name" value="LT-like"/>
    <property type="match status" value="1"/>
</dbReference>
<dbReference type="AlphaFoldDB" id="A0A7U8GSV4"/>
<reference evidence="3 4" key="1">
    <citation type="submission" date="2006-02" db="EMBL/GenBank/DDBJ databases">
        <authorList>
            <person name="Pinhassi J."/>
            <person name="Pedros-Alio C."/>
            <person name="Ferriera S."/>
            <person name="Johnson J."/>
            <person name="Kravitz S."/>
            <person name="Halpern A."/>
            <person name="Remington K."/>
            <person name="Beeson K."/>
            <person name="Tran B."/>
            <person name="Rogers Y.-H."/>
            <person name="Friedman R."/>
            <person name="Venter J.C."/>
        </authorList>
    </citation>
    <scope>NUCLEOTIDE SEQUENCE [LARGE SCALE GENOMIC DNA]</scope>
    <source>
        <strain evidence="3 4">MED92</strain>
    </source>
</reference>
<comment type="similarity">
    <text evidence="1">Belongs to the transglycosylase Slt family.</text>
</comment>
<keyword evidence="4" id="KW-1185">Reference proteome</keyword>
<accession>A0A7U8GSV4</accession>
<proteinExistence type="inferred from homology"/>
<dbReference type="PANTHER" id="PTHR37423">
    <property type="entry name" value="SOLUBLE LYTIC MUREIN TRANSGLYCOSYLASE-RELATED"/>
    <property type="match status" value="1"/>
</dbReference>